<sequence length="219" mass="24931">MIISVNSSITSSSFRFDSVFIHRINPTNKTSDMTGSITLPKELQGKIPSFEDFTLRILPGRIEIHKGEHPCSSMPFEVVHINTLTPLSLSSNMVESWVKPTGSCKFVIEDMVLKLVYPFNYTPLLDFKGWVKSSQANLKGMCELLEPCLNIVGQAYGKIDMIKFINIWDTYQIVLWSGNNKWITLPLTRWLSDMDEVAYLSFLLNGEIYRLLEGSHDTD</sequence>
<protein>
    <submittedName>
        <fullName evidence="1">Uncharacterized protein</fullName>
    </submittedName>
</protein>
<accession>A0A431EEJ7</accession>
<dbReference type="EMBL" id="PRBV01000005">
    <property type="protein sequence ID" value="RTJ79663.1"/>
    <property type="molecule type" value="Genomic_DNA"/>
</dbReference>
<gene>
    <name evidence="1" type="ORF">C3H57_04635</name>
</gene>
<proteinExistence type="predicted"/>
<reference evidence="1" key="1">
    <citation type="journal article" date="2019" name="Appl. Environ. Microbiol.">
        <title>Population genetics and characterization of Campylobacter jejuni isolates in western jackdaws and game birds in Finland.</title>
        <authorList>
            <person name="Kovanen S."/>
            <person name="Rossi M."/>
            <person name="Pohja-Mykra M."/>
            <person name="Nieminen T."/>
            <person name="Raunio-Saarnisto M."/>
            <person name="Sauvala M."/>
            <person name="Fredriksson-Ahomaa M."/>
            <person name="Hanninen M.L."/>
            <person name="Kivisto R."/>
        </authorList>
    </citation>
    <scope>NUCLEOTIDE SEQUENCE [LARGE SCALE GENOMIC DNA]</scope>
    <source>
        <strain evidence="1">CB313</strain>
    </source>
</reference>
<dbReference type="Proteomes" id="UP000288507">
    <property type="component" value="Unassembled WGS sequence"/>
</dbReference>
<evidence type="ECO:0000313" key="2">
    <source>
        <dbReference type="Proteomes" id="UP000288507"/>
    </source>
</evidence>
<organism evidence="1 2">
    <name type="scientific">Campylobacter jejuni</name>
    <dbReference type="NCBI Taxonomy" id="197"/>
    <lineage>
        <taxon>Bacteria</taxon>
        <taxon>Pseudomonadati</taxon>
        <taxon>Campylobacterota</taxon>
        <taxon>Epsilonproteobacteria</taxon>
        <taxon>Campylobacterales</taxon>
        <taxon>Campylobacteraceae</taxon>
        <taxon>Campylobacter</taxon>
    </lineage>
</organism>
<evidence type="ECO:0000313" key="1">
    <source>
        <dbReference type="EMBL" id="RTJ79663.1"/>
    </source>
</evidence>
<name>A0A431EEJ7_CAMJU</name>
<comment type="caution">
    <text evidence="1">The sequence shown here is derived from an EMBL/GenBank/DDBJ whole genome shotgun (WGS) entry which is preliminary data.</text>
</comment>
<dbReference type="AlphaFoldDB" id="A0A431EEJ7"/>